<keyword evidence="1" id="KW-0812">Transmembrane</keyword>
<comment type="caution">
    <text evidence="2">The sequence shown here is derived from an EMBL/GenBank/DDBJ whole genome shotgun (WGS) entry which is preliminary data.</text>
</comment>
<feature type="transmembrane region" description="Helical" evidence="1">
    <location>
        <begin position="34"/>
        <end position="59"/>
    </location>
</feature>
<reference evidence="2 3" key="1">
    <citation type="submission" date="2022-04" db="EMBL/GenBank/DDBJ databases">
        <title>Human microbiome associated bacterial genomes.</title>
        <authorList>
            <person name="Sandstrom S."/>
            <person name="Salamzade R."/>
            <person name="Kalan L.R."/>
        </authorList>
    </citation>
    <scope>NUCLEOTIDE SEQUENCE [LARGE SCALE GENOMIC DNA]</scope>
    <source>
        <strain evidence="3">p3-SID767</strain>
    </source>
</reference>
<sequence>MTTAKAAGLGALSGVWFGLLIGLLFVIITPPVGWLWMMLIAIGMGALWGAIFGAIGHAVTGGKRDFASRSAIEADTYEIMVEATHVDQAARTLMTGPTIPQ</sequence>
<dbReference type="Proteomes" id="UP001205046">
    <property type="component" value="Unassembled WGS sequence"/>
</dbReference>
<keyword evidence="1" id="KW-1133">Transmembrane helix</keyword>
<name>A0ABT2HPP3_9MICC</name>
<evidence type="ECO:0000256" key="1">
    <source>
        <dbReference type="SAM" id="Phobius"/>
    </source>
</evidence>
<protein>
    <submittedName>
        <fullName evidence="2">Uncharacterized protein</fullName>
    </submittedName>
</protein>
<dbReference type="EMBL" id="JALXMO010000008">
    <property type="protein sequence ID" value="MCT1606667.1"/>
    <property type="molecule type" value="Genomic_DNA"/>
</dbReference>
<organism evidence="2 3">
    <name type="scientific">Nesterenkonia massiliensis</name>
    <dbReference type="NCBI Taxonomy" id="1232429"/>
    <lineage>
        <taxon>Bacteria</taxon>
        <taxon>Bacillati</taxon>
        <taxon>Actinomycetota</taxon>
        <taxon>Actinomycetes</taxon>
        <taxon>Micrococcales</taxon>
        <taxon>Micrococcaceae</taxon>
        <taxon>Nesterenkonia</taxon>
    </lineage>
</organism>
<keyword evidence="1" id="KW-0472">Membrane</keyword>
<proteinExistence type="predicted"/>
<keyword evidence="3" id="KW-1185">Reference proteome</keyword>
<gene>
    <name evidence="2" type="ORF">M3B43_04860</name>
</gene>
<evidence type="ECO:0000313" key="2">
    <source>
        <dbReference type="EMBL" id="MCT1606667.1"/>
    </source>
</evidence>
<feature type="transmembrane region" description="Helical" evidence="1">
    <location>
        <begin position="7"/>
        <end position="28"/>
    </location>
</feature>
<accession>A0ABT2HPP3</accession>
<evidence type="ECO:0000313" key="3">
    <source>
        <dbReference type="Proteomes" id="UP001205046"/>
    </source>
</evidence>